<dbReference type="EMBL" id="JAGDFL010000370">
    <property type="protein sequence ID" value="KAG7390930.1"/>
    <property type="molecule type" value="Genomic_DNA"/>
</dbReference>
<organism evidence="2 3">
    <name type="scientific">Phytophthora boehmeriae</name>
    <dbReference type="NCBI Taxonomy" id="109152"/>
    <lineage>
        <taxon>Eukaryota</taxon>
        <taxon>Sar</taxon>
        <taxon>Stramenopiles</taxon>
        <taxon>Oomycota</taxon>
        <taxon>Peronosporomycetes</taxon>
        <taxon>Peronosporales</taxon>
        <taxon>Peronosporaceae</taxon>
        <taxon>Phytophthora</taxon>
    </lineage>
</organism>
<dbReference type="AlphaFoldDB" id="A0A8T1WFH5"/>
<dbReference type="Proteomes" id="UP000693981">
    <property type="component" value="Unassembled WGS sequence"/>
</dbReference>
<evidence type="ECO:0000256" key="1">
    <source>
        <dbReference type="SAM" id="MobiDB-lite"/>
    </source>
</evidence>
<name>A0A8T1WFH5_9STRA</name>
<sequence length="151" mass="16974">MTDYESKRLKNIQRKLAMMVELGVSTAKMSARASVGHKAEQQANAQKLATIRAQQAAAKSERLSRPLCKSRRLEGSSVKVQQGEQYGWSEDLILVGDTLHVRQKQPPKPQKKRRKIKDPEAHEMSEECKVDLEDLVAKPVEEVAIVNNDVV</sequence>
<accession>A0A8T1WFH5</accession>
<reference evidence="2" key="1">
    <citation type="submission" date="2021-02" db="EMBL/GenBank/DDBJ databases">
        <authorList>
            <person name="Palmer J.M."/>
        </authorList>
    </citation>
    <scope>NUCLEOTIDE SEQUENCE</scope>
    <source>
        <strain evidence="2">SCRP23</strain>
    </source>
</reference>
<keyword evidence="3" id="KW-1185">Reference proteome</keyword>
<proteinExistence type="predicted"/>
<protein>
    <submittedName>
        <fullName evidence="2">WD repeat-containing protein 76</fullName>
    </submittedName>
</protein>
<feature type="region of interest" description="Disordered" evidence="1">
    <location>
        <begin position="99"/>
        <end position="127"/>
    </location>
</feature>
<comment type="caution">
    <text evidence="2">The sequence shown here is derived from an EMBL/GenBank/DDBJ whole genome shotgun (WGS) entry which is preliminary data.</text>
</comment>
<feature type="compositionally biased region" description="Basic and acidic residues" evidence="1">
    <location>
        <begin position="117"/>
        <end position="127"/>
    </location>
</feature>
<evidence type="ECO:0000313" key="3">
    <source>
        <dbReference type="Proteomes" id="UP000693981"/>
    </source>
</evidence>
<feature type="compositionally biased region" description="Basic residues" evidence="1">
    <location>
        <begin position="101"/>
        <end position="116"/>
    </location>
</feature>
<evidence type="ECO:0000313" key="2">
    <source>
        <dbReference type="EMBL" id="KAG7390930.1"/>
    </source>
</evidence>
<gene>
    <name evidence="2" type="primary">WDR76_1</name>
    <name evidence="2" type="ORF">PHYBOEH_006874</name>
</gene>